<dbReference type="InterPro" id="IPR008253">
    <property type="entry name" value="Marvel"/>
</dbReference>
<feature type="transmembrane region" description="Helical" evidence="6">
    <location>
        <begin position="129"/>
        <end position="150"/>
    </location>
</feature>
<dbReference type="RefSeq" id="XP_023683539.1">
    <property type="nucleotide sequence ID" value="XM_023827771.2"/>
</dbReference>
<sequence>MSNTVIKTTTTTTTTTSTYYGVNVNTGYYKSYRGMLEIGQVLALLIAFLCVYCELRWHGPSGFLYFQVVTLWFHIAFLIFLLMHVFALQSKISCINWTITEVLHYVLGSFLVFIASIVVAVQGSAYSSFVAGSVFGFIATFLLVLSLWLSYRVTFGRQQTRYRLITSLHCMSGYGNGWIVLIVKLSSPALARR</sequence>
<evidence type="ECO:0000259" key="7">
    <source>
        <dbReference type="PROSITE" id="PS51225"/>
    </source>
</evidence>
<evidence type="ECO:0000256" key="3">
    <source>
        <dbReference type="ARBA" id="ARBA00022989"/>
    </source>
</evidence>
<name>A0A3B3QRV7_9TELE</name>
<dbReference type="InterPro" id="IPR050578">
    <property type="entry name" value="MARVEL-CKLF_proteins"/>
</dbReference>
<dbReference type="Pfam" id="PF01284">
    <property type="entry name" value="MARVEL"/>
    <property type="match status" value="1"/>
</dbReference>
<keyword evidence="9" id="KW-1185">Reference proteome</keyword>
<keyword evidence="3 6" id="KW-1133">Transmembrane helix</keyword>
<evidence type="ECO:0000313" key="9">
    <source>
        <dbReference type="Proteomes" id="UP000261540"/>
    </source>
</evidence>
<reference evidence="8" key="2">
    <citation type="submission" date="2025-09" db="UniProtKB">
        <authorList>
            <consortium name="Ensembl"/>
        </authorList>
    </citation>
    <scope>IDENTIFICATION</scope>
</reference>
<dbReference type="Proteomes" id="UP000261540">
    <property type="component" value="Unplaced"/>
</dbReference>
<dbReference type="PROSITE" id="PS51225">
    <property type="entry name" value="MARVEL"/>
    <property type="match status" value="1"/>
</dbReference>
<dbReference type="PANTHER" id="PTHR22776">
    <property type="entry name" value="MARVEL-CONTAINING POTENTIAL LIPID RAFT-ASSOCIATED PROTEIN"/>
    <property type="match status" value="1"/>
</dbReference>
<dbReference type="CTD" id="112616"/>
<evidence type="ECO:0000256" key="2">
    <source>
        <dbReference type="ARBA" id="ARBA00022692"/>
    </source>
</evidence>
<dbReference type="Ensembl" id="ENSPKIT00000032199.1">
    <property type="protein sequence ID" value="ENSPKIP00000008126.1"/>
    <property type="gene ID" value="ENSPKIG00000023762.1"/>
</dbReference>
<feature type="transmembrane region" description="Helical" evidence="6">
    <location>
        <begin position="63"/>
        <end position="82"/>
    </location>
</feature>
<dbReference type="GeneID" id="111852180"/>
<dbReference type="GeneTree" id="ENSGT00510000048725"/>
<dbReference type="GO" id="GO:0016020">
    <property type="term" value="C:membrane"/>
    <property type="evidence" value="ECO:0007669"/>
    <property type="project" value="UniProtKB-SubCell"/>
</dbReference>
<dbReference type="STRING" id="1676925.ENSPKIP00000008126"/>
<feature type="transmembrane region" description="Helical" evidence="6">
    <location>
        <begin position="38"/>
        <end position="57"/>
    </location>
</feature>
<keyword evidence="2 5" id="KW-0812">Transmembrane</keyword>
<feature type="transmembrane region" description="Helical" evidence="6">
    <location>
        <begin position="102"/>
        <end position="123"/>
    </location>
</feature>
<reference evidence="8" key="1">
    <citation type="submission" date="2025-08" db="UniProtKB">
        <authorList>
            <consortium name="Ensembl"/>
        </authorList>
    </citation>
    <scope>IDENTIFICATION</scope>
</reference>
<evidence type="ECO:0000256" key="5">
    <source>
        <dbReference type="PROSITE-ProRule" id="PRU00581"/>
    </source>
</evidence>
<evidence type="ECO:0000256" key="1">
    <source>
        <dbReference type="ARBA" id="ARBA00004141"/>
    </source>
</evidence>
<accession>A0A3B3QRV7</accession>
<keyword evidence="4 5" id="KW-0472">Membrane</keyword>
<evidence type="ECO:0000313" key="8">
    <source>
        <dbReference type="Ensembl" id="ENSPKIP00000008126.1"/>
    </source>
</evidence>
<evidence type="ECO:0000256" key="4">
    <source>
        <dbReference type="ARBA" id="ARBA00023136"/>
    </source>
</evidence>
<comment type="subcellular location">
    <subcellularLocation>
        <location evidence="1">Membrane</location>
        <topology evidence="1">Multi-pass membrane protein</topology>
    </subcellularLocation>
</comment>
<proteinExistence type="predicted"/>
<organism evidence="8 9">
    <name type="scientific">Paramormyrops kingsleyae</name>
    <dbReference type="NCBI Taxonomy" id="1676925"/>
    <lineage>
        <taxon>Eukaryota</taxon>
        <taxon>Metazoa</taxon>
        <taxon>Chordata</taxon>
        <taxon>Craniata</taxon>
        <taxon>Vertebrata</taxon>
        <taxon>Euteleostomi</taxon>
        <taxon>Actinopterygii</taxon>
        <taxon>Neopterygii</taxon>
        <taxon>Teleostei</taxon>
        <taxon>Osteoglossocephala</taxon>
        <taxon>Osteoglossomorpha</taxon>
        <taxon>Osteoglossiformes</taxon>
        <taxon>Mormyridae</taxon>
        <taxon>Paramormyrops</taxon>
    </lineage>
</organism>
<dbReference type="AlphaFoldDB" id="A0A3B3QRV7"/>
<feature type="transmembrane region" description="Helical" evidence="6">
    <location>
        <begin position="162"/>
        <end position="183"/>
    </location>
</feature>
<feature type="domain" description="MARVEL" evidence="7">
    <location>
        <begin position="28"/>
        <end position="155"/>
    </location>
</feature>
<dbReference type="OrthoDB" id="5982489at2759"/>
<dbReference type="PANTHER" id="PTHR22776:SF89">
    <property type="entry name" value="CKLF-LIKE MARVEL TRANSMEMBRANE DOMAIN-CONTAINING PROTEIN 7"/>
    <property type="match status" value="1"/>
</dbReference>
<evidence type="ECO:0000256" key="6">
    <source>
        <dbReference type="SAM" id="Phobius"/>
    </source>
</evidence>
<protein>
    <submittedName>
        <fullName evidence="8">CKLF-like MARVEL transmembrane domain containing 7</fullName>
    </submittedName>
</protein>
<dbReference type="KEGG" id="pki:111852180"/>